<comment type="caution">
    <text evidence="3">The sequence shown here is derived from an EMBL/GenBank/DDBJ whole genome shotgun (WGS) entry which is preliminary data.</text>
</comment>
<keyword evidence="1" id="KW-0175">Coiled coil</keyword>
<dbReference type="OrthoDB" id="10285330at2759"/>
<dbReference type="EMBL" id="QXFV01003016">
    <property type="protein sequence ID" value="KAE8980797.1"/>
    <property type="molecule type" value="Genomic_DNA"/>
</dbReference>
<accession>A0A6A3K788</accession>
<dbReference type="EMBL" id="QXFU01001414">
    <property type="protein sequence ID" value="KAE9002901.1"/>
    <property type="molecule type" value="Genomic_DNA"/>
</dbReference>
<evidence type="ECO:0000256" key="1">
    <source>
        <dbReference type="SAM" id="Coils"/>
    </source>
</evidence>
<reference evidence="5 7" key="1">
    <citation type="submission" date="2018-09" db="EMBL/GenBank/DDBJ databases">
        <title>Genomic investigation of the strawberry pathogen Phytophthora fragariae indicates pathogenicity is determined by transcriptional variation in three key races.</title>
        <authorList>
            <person name="Adams T.M."/>
            <person name="Armitage A.D."/>
            <person name="Sobczyk M.K."/>
            <person name="Bates H.J."/>
            <person name="Dunwell J.M."/>
            <person name="Nellist C.F."/>
            <person name="Harrison R.J."/>
        </authorList>
    </citation>
    <scope>NUCLEOTIDE SEQUENCE [LARGE SCALE GENOMIC DNA]</scope>
    <source>
        <strain evidence="2 5">SCRP249</strain>
        <strain evidence="3 7">SCRP324</strain>
        <strain evidence="4 6">SCRP333</strain>
    </source>
</reference>
<organism evidence="3 7">
    <name type="scientific">Phytophthora rubi</name>
    <dbReference type="NCBI Taxonomy" id="129364"/>
    <lineage>
        <taxon>Eukaryota</taxon>
        <taxon>Sar</taxon>
        <taxon>Stramenopiles</taxon>
        <taxon>Oomycota</taxon>
        <taxon>Peronosporomycetes</taxon>
        <taxon>Peronosporales</taxon>
        <taxon>Peronosporaceae</taxon>
        <taxon>Phytophthora</taxon>
    </lineage>
</organism>
<evidence type="ECO:0000313" key="4">
    <source>
        <dbReference type="EMBL" id="KAE9313375.1"/>
    </source>
</evidence>
<dbReference type="Proteomes" id="UP000435112">
    <property type="component" value="Unassembled WGS sequence"/>
</dbReference>
<feature type="coiled-coil region" evidence="1">
    <location>
        <begin position="11"/>
        <end position="45"/>
    </location>
</feature>
<dbReference type="AlphaFoldDB" id="A0A6A3K788"/>
<evidence type="ECO:0000313" key="5">
    <source>
        <dbReference type="Proteomes" id="UP000429607"/>
    </source>
</evidence>
<evidence type="ECO:0000313" key="6">
    <source>
        <dbReference type="Proteomes" id="UP000434957"/>
    </source>
</evidence>
<dbReference type="Proteomes" id="UP000429607">
    <property type="component" value="Unassembled WGS sequence"/>
</dbReference>
<dbReference type="Proteomes" id="UP000434957">
    <property type="component" value="Unassembled WGS sequence"/>
</dbReference>
<dbReference type="EMBL" id="QXFT01001652">
    <property type="protein sequence ID" value="KAE9313375.1"/>
    <property type="molecule type" value="Genomic_DNA"/>
</dbReference>
<evidence type="ECO:0000313" key="7">
    <source>
        <dbReference type="Proteomes" id="UP000435112"/>
    </source>
</evidence>
<evidence type="ECO:0000313" key="2">
    <source>
        <dbReference type="EMBL" id="KAE8980797.1"/>
    </source>
</evidence>
<name>A0A6A3K788_9STRA</name>
<evidence type="ECO:0000313" key="3">
    <source>
        <dbReference type="EMBL" id="KAE9002901.1"/>
    </source>
</evidence>
<proteinExistence type="predicted"/>
<sequence>MRALRRIRFAVKTAYEDIRRLRQQLRDAEDAIRRQAQEIDMLTTSLRQLRHGRESVSKSNSDAEDEAM</sequence>
<gene>
    <name evidence="2" type="ORF">PR001_g24185</name>
    <name evidence="3" type="ORF">PR002_g17503</name>
    <name evidence="4" type="ORF">PR003_g19514</name>
</gene>
<protein>
    <submittedName>
        <fullName evidence="3">Uncharacterized protein</fullName>
    </submittedName>
</protein>
<keyword evidence="6" id="KW-1185">Reference proteome</keyword>